<proteinExistence type="predicted"/>
<dbReference type="EMBL" id="BAABAS010000029">
    <property type="protein sequence ID" value="GAA4241795.1"/>
    <property type="molecule type" value="Genomic_DNA"/>
</dbReference>
<evidence type="ECO:0000313" key="2">
    <source>
        <dbReference type="Proteomes" id="UP001501710"/>
    </source>
</evidence>
<dbReference type="RefSeq" id="WP_344906943.1">
    <property type="nucleotide sequence ID" value="NZ_BAABAS010000029.1"/>
</dbReference>
<organism evidence="1 2">
    <name type="scientific">Actinomadura meridiana</name>
    <dbReference type="NCBI Taxonomy" id="559626"/>
    <lineage>
        <taxon>Bacteria</taxon>
        <taxon>Bacillati</taxon>
        <taxon>Actinomycetota</taxon>
        <taxon>Actinomycetes</taxon>
        <taxon>Streptosporangiales</taxon>
        <taxon>Thermomonosporaceae</taxon>
        <taxon>Actinomadura</taxon>
    </lineage>
</organism>
<keyword evidence="2" id="KW-1185">Reference proteome</keyword>
<comment type="caution">
    <text evidence="1">The sequence shown here is derived from an EMBL/GenBank/DDBJ whole genome shotgun (WGS) entry which is preliminary data.</text>
</comment>
<dbReference type="Proteomes" id="UP001501710">
    <property type="component" value="Unassembled WGS sequence"/>
</dbReference>
<protein>
    <submittedName>
        <fullName evidence="1">Uncharacterized protein</fullName>
    </submittedName>
</protein>
<sequence length="167" mass="18049">MDYSAVRIGEENILALRALLLEGPAAWTPIHEQVQEDDETAAGYMSLIVGAFHVAVLRKFSPTYTSSDIIQLVAEVRIALAESGGTLNALVAESLIREVLNAPQLKDDGGNDVEDVVLAHVFVLLFLVVEADYDRAGLEQFIEDATAQTEKWLAARRAGAVTQVAEG</sequence>
<name>A0ABP8CP99_9ACTN</name>
<gene>
    <name evidence="1" type="ORF">GCM10022254_72100</name>
</gene>
<reference evidence="2" key="1">
    <citation type="journal article" date="2019" name="Int. J. Syst. Evol. Microbiol.">
        <title>The Global Catalogue of Microorganisms (GCM) 10K type strain sequencing project: providing services to taxonomists for standard genome sequencing and annotation.</title>
        <authorList>
            <consortium name="The Broad Institute Genomics Platform"/>
            <consortium name="The Broad Institute Genome Sequencing Center for Infectious Disease"/>
            <person name="Wu L."/>
            <person name="Ma J."/>
        </authorList>
    </citation>
    <scope>NUCLEOTIDE SEQUENCE [LARGE SCALE GENOMIC DNA]</scope>
    <source>
        <strain evidence="2">JCM 17440</strain>
    </source>
</reference>
<evidence type="ECO:0000313" key="1">
    <source>
        <dbReference type="EMBL" id="GAA4241795.1"/>
    </source>
</evidence>
<accession>A0ABP8CP99</accession>